<proteinExistence type="predicted"/>
<reference evidence="1" key="1">
    <citation type="submission" date="2014-11" db="EMBL/GenBank/DDBJ databases">
        <authorList>
            <person name="Amaro Gonzalez C."/>
        </authorList>
    </citation>
    <scope>NUCLEOTIDE SEQUENCE</scope>
</reference>
<accession>A0A0E9U164</accession>
<dbReference type="AlphaFoldDB" id="A0A0E9U164"/>
<name>A0A0E9U164_ANGAN</name>
<dbReference type="EMBL" id="GBXM01048928">
    <property type="protein sequence ID" value="JAH59649.1"/>
    <property type="molecule type" value="Transcribed_RNA"/>
</dbReference>
<evidence type="ECO:0000313" key="1">
    <source>
        <dbReference type="EMBL" id="JAH59649.1"/>
    </source>
</evidence>
<reference evidence="1" key="2">
    <citation type="journal article" date="2015" name="Fish Shellfish Immunol.">
        <title>Early steps in the European eel (Anguilla anguilla)-Vibrio vulnificus interaction in the gills: Role of the RtxA13 toxin.</title>
        <authorList>
            <person name="Callol A."/>
            <person name="Pajuelo D."/>
            <person name="Ebbesson L."/>
            <person name="Teles M."/>
            <person name="MacKenzie S."/>
            <person name="Amaro C."/>
        </authorList>
    </citation>
    <scope>NUCLEOTIDE SEQUENCE</scope>
</reference>
<organism evidence="1">
    <name type="scientific">Anguilla anguilla</name>
    <name type="common">European freshwater eel</name>
    <name type="synonym">Muraena anguilla</name>
    <dbReference type="NCBI Taxonomy" id="7936"/>
    <lineage>
        <taxon>Eukaryota</taxon>
        <taxon>Metazoa</taxon>
        <taxon>Chordata</taxon>
        <taxon>Craniata</taxon>
        <taxon>Vertebrata</taxon>
        <taxon>Euteleostomi</taxon>
        <taxon>Actinopterygii</taxon>
        <taxon>Neopterygii</taxon>
        <taxon>Teleostei</taxon>
        <taxon>Anguilliformes</taxon>
        <taxon>Anguillidae</taxon>
        <taxon>Anguilla</taxon>
    </lineage>
</organism>
<sequence length="18" mass="2192">MLDWSYVGNCRLCKMDWA</sequence>
<protein>
    <submittedName>
        <fullName evidence="1">Uncharacterized protein</fullName>
    </submittedName>
</protein>